<accession>A0A2K1QFD7</accession>
<dbReference type="Pfam" id="PF01636">
    <property type="entry name" value="APH"/>
    <property type="match status" value="1"/>
</dbReference>
<dbReference type="AlphaFoldDB" id="A0A2K1QFD7"/>
<organism evidence="2 3">
    <name type="scientific">Sphaceloma murrayae</name>
    <dbReference type="NCBI Taxonomy" id="2082308"/>
    <lineage>
        <taxon>Eukaryota</taxon>
        <taxon>Fungi</taxon>
        <taxon>Dikarya</taxon>
        <taxon>Ascomycota</taxon>
        <taxon>Pezizomycotina</taxon>
        <taxon>Dothideomycetes</taxon>
        <taxon>Dothideomycetidae</taxon>
        <taxon>Myriangiales</taxon>
        <taxon>Elsinoaceae</taxon>
        <taxon>Sphaceloma</taxon>
    </lineage>
</organism>
<evidence type="ECO:0000259" key="1">
    <source>
        <dbReference type="Pfam" id="PF01636"/>
    </source>
</evidence>
<proteinExistence type="predicted"/>
<gene>
    <name evidence="2" type="ORF">CAC42_3247</name>
</gene>
<reference evidence="2 3" key="1">
    <citation type="submission" date="2017-06" db="EMBL/GenBank/DDBJ databases">
        <title>Draft genome sequence of a variant of Elsinoe murrayae.</title>
        <authorList>
            <person name="Cheng Q."/>
        </authorList>
    </citation>
    <scope>NUCLEOTIDE SEQUENCE [LARGE SCALE GENOMIC DNA]</scope>
    <source>
        <strain evidence="2 3">CQ-2017a</strain>
    </source>
</reference>
<dbReference type="OrthoDB" id="3507075at2759"/>
<name>A0A2K1QFD7_9PEZI</name>
<dbReference type="Gene3D" id="3.90.1200.10">
    <property type="match status" value="1"/>
</dbReference>
<dbReference type="Proteomes" id="UP000243797">
    <property type="component" value="Unassembled WGS sequence"/>
</dbReference>
<dbReference type="InParanoid" id="A0A2K1QFD7"/>
<evidence type="ECO:0000313" key="3">
    <source>
        <dbReference type="Proteomes" id="UP000243797"/>
    </source>
</evidence>
<comment type="caution">
    <text evidence="2">The sequence shown here is derived from an EMBL/GenBank/DDBJ whole genome shotgun (WGS) entry which is preliminary data.</text>
</comment>
<feature type="domain" description="Aminoglycoside phosphotransferase" evidence="1">
    <location>
        <begin position="112"/>
        <end position="168"/>
    </location>
</feature>
<sequence length="555" mass="62448">MSANITTPEIYGLLEDSTGVTVDMEYIPFFDVKHVMITQDKATNDWLIDTAISVVDSELSDVTLHPLASVLPAFIRKSESIRTELARNPRGLMTTEELKTISRQVDAILYHFQQREHLLVPLGSCHGDLTFQNMLIDCTNRELCVFDFLDSFVESPLQDIAKLLQDCRHLWFLTQNDVHAEHCARIVTTLDLFYTRIRAAYCDYEMWELVPLFEFFCLARVLPYITNQHEKDCVLAGLSTVLKDLRCDSPQYQVCHTIADETEWIHGVDNKSVTMIIPAMGSQMAQRYGPRCIPKLLLPDQDGIPLIVRCFSRVGVANVKAIIIAVERALILETCGTESAFERLFDDHQTHRTKLLHFFYSDKPTRDVVETVLCAQSAYQVRGPIFIKDADNDFAVDVEPGNYLTLVDLASPRRSAEGTISSKHETPEISDATHKSYVAFNYDNIVSNLAYGSVFSSKFCCGGWGFLSAADFTAAASKVRSAVCLAQQLLKCNEAEGVESRLQVVDVVWHIITHGALVFGIEVDDYVDWGVPMMDKSGRNSPKMEVLKPSPSYKE</sequence>
<dbReference type="SUPFAM" id="SSF56112">
    <property type="entry name" value="Protein kinase-like (PK-like)"/>
    <property type="match status" value="1"/>
</dbReference>
<dbReference type="InterPro" id="IPR002575">
    <property type="entry name" value="Aminoglycoside_PTrfase"/>
</dbReference>
<dbReference type="EMBL" id="NKHZ01000094">
    <property type="protein sequence ID" value="PNS13754.1"/>
    <property type="molecule type" value="Genomic_DNA"/>
</dbReference>
<evidence type="ECO:0000313" key="2">
    <source>
        <dbReference type="EMBL" id="PNS13754.1"/>
    </source>
</evidence>
<keyword evidence="3" id="KW-1185">Reference proteome</keyword>
<protein>
    <submittedName>
        <fullName evidence="2">DNA polymerase epsilon subunit B</fullName>
    </submittedName>
</protein>
<dbReference type="InterPro" id="IPR011009">
    <property type="entry name" value="Kinase-like_dom_sf"/>
</dbReference>